<keyword evidence="2" id="KW-0472">Membrane</keyword>
<dbReference type="CDD" id="cd12797">
    <property type="entry name" value="M23_peptidase"/>
    <property type="match status" value="1"/>
</dbReference>
<feature type="domain" description="M23ase beta-sheet core" evidence="3">
    <location>
        <begin position="211"/>
        <end position="306"/>
    </location>
</feature>
<dbReference type="FunFam" id="2.70.70.10:FF:000006">
    <property type="entry name" value="M23 family peptidase"/>
    <property type="match status" value="1"/>
</dbReference>
<proteinExistence type="predicted"/>
<keyword evidence="2" id="KW-1133">Transmembrane helix</keyword>
<dbReference type="GO" id="GO:0004222">
    <property type="term" value="F:metalloendopeptidase activity"/>
    <property type="evidence" value="ECO:0007669"/>
    <property type="project" value="TreeGrafter"/>
</dbReference>
<organism evidence="4 5">
    <name type="scientific">OM182 bacterium BACL3 MAG-120507-bin80</name>
    <dbReference type="NCBI Taxonomy" id="1655577"/>
    <lineage>
        <taxon>Bacteria</taxon>
        <taxon>Pseudomonadati</taxon>
        <taxon>Pseudomonadota</taxon>
        <taxon>Gammaproteobacteria</taxon>
        <taxon>OMG group</taxon>
        <taxon>OM182 clade</taxon>
    </lineage>
</organism>
<dbReference type="InterPro" id="IPR016047">
    <property type="entry name" value="M23ase_b-sheet_dom"/>
</dbReference>
<dbReference type="EMBL" id="LIBB01000426">
    <property type="protein sequence ID" value="KRO69955.1"/>
    <property type="molecule type" value="Genomic_DNA"/>
</dbReference>
<dbReference type="InterPro" id="IPR011055">
    <property type="entry name" value="Dup_hybrid_motif"/>
</dbReference>
<sequence>MKLLLIDQRHGQSRSLELKGWLRALLSLCLLGTPVGLGYFGYQLAAGQNDDSLVFNQQSAENWQKELALQALQLEQLRSASEQELDALTLKLAKLQARLSRLDALGERVAGLANIDSFDAVATSSYLVGGLEIGIASGTPDEFAGSNLLASISELEELINERQQQLGNIEGLLIDQRAIEDGFVAGRPIENAWIASPFGRRPDPITGKSSFHSGIDLTTGKAGAQISSVAGGVVTWAGPRSGYGLMVEVNHGNGFTTRYAHSQELFVEVGDVVSRDDKLALVGSTGRSTGPHVHFEVYKNGRVVDPASYIRRTIR</sequence>
<dbReference type="Gene3D" id="2.70.70.10">
    <property type="entry name" value="Glucose Permease (Domain IIA)"/>
    <property type="match status" value="1"/>
</dbReference>
<name>A0A0R2SBV3_9GAMM</name>
<accession>A0A0R2SBV3</accession>
<reference evidence="4 5" key="1">
    <citation type="submission" date="2015-10" db="EMBL/GenBank/DDBJ databases">
        <title>Metagenome-Assembled Genomes uncover a global brackish microbiome.</title>
        <authorList>
            <person name="Hugerth L.W."/>
            <person name="Larsson J."/>
            <person name="Alneberg J."/>
            <person name="Lindh M.V."/>
            <person name="Legrand C."/>
            <person name="Pinhassi J."/>
            <person name="Andersson A.F."/>
        </authorList>
    </citation>
    <scope>NUCLEOTIDE SEQUENCE [LARGE SCALE GENOMIC DNA]</scope>
    <source>
        <strain evidence="4">BACL4 MAG-120507-bin80</strain>
    </source>
</reference>
<feature type="coiled-coil region" evidence="1">
    <location>
        <begin position="60"/>
        <end position="105"/>
    </location>
</feature>
<evidence type="ECO:0000256" key="2">
    <source>
        <dbReference type="SAM" id="Phobius"/>
    </source>
</evidence>
<protein>
    <recommendedName>
        <fullName evidence="3">M23ase beta-sheet core domain-containing protein</fullName>
    </recommendedName>
</protein>
<keyword evidence="1" id="KW-0175">Coiled coil</keyword>
<comment type="caution">
    <text evidence="4">The sequence shown here is derived from an EMBL/GenBank/DDBJ whole genome shotgun (WGS) entry which is preliminary data.</text>
</comment>
<feature type="transmembrane region" description="Helical" evidence="2">
    <location>
        <begin position="21"/>
        <end position="42"/>
    </location>
</feature>
<dbReference type="PANTHER" id="PTHR21666:SF291">
    <property type="entry name" value="STAGE II SPORULATION PROTEIN Q"/>
    <property type="match status" value="1"/>
</dbReference>
<dbReference type="PANTHER" id="PTHR21666">
    <property type="entry name" value="PEPTIDASE-RELATED"/>
    <property type="match status" value="1"/>
</dbReference>
<evidence type="ECO:0000313" key="5">
    <source>
        <dbReference type="Proteomes" id="UP000051934"/>
    </source>
</evidence>
<evidence type="ECO:0000259" key="3">
    <source>
        <dbReference type="Pfam" id="PF01551"/>
    </source>
</evidence>
<dbReference type="SUPFAM" id="SSF51261">
    <property type="entry name" value="Duplicated hybrid motif"/>
    <property type="match status" value="1"/>
</dbReference>
<evidence type="ECO:0000256" key="1">
    <source>
        <dbReference type="SAM" id="Coils"/>
    </source>
</evidence>
<dbReference type="AlphaFoldDB" id="A0A0R2SBV3"/>
<evidence type="ECO:0000313" key="4">
    <source>
        <dbReference type="EMBL" id="KRO69955.1"/>
    </source>
</evidence>
<gene>
    <name evidence="4" type="ORF">ABR69_08535</name>
</gene>
<dbReference type="Proteomes" id="UP000051934">
    <property type="component" value="Unassembled WGS sequence"/>
</dbReference>
<keyword evidence="2" id="KW-0812">Transmembrane</keyword>
<dbReference type="Pfam" id="PF01551">
    <property type="entry name" value="Peptidase_M23"/>
    <property type="match status" value="1"/>
</dbReference>
<dbReference type="InterPro" id="IPR050570">
    <property type="entry name" value="Cell_wall_metabolism_enzyme"/>
</dbReference>